<reference evidence="2 3" key="1">
    <citation type="submission" date="2019-07" db="EMBL/GenBank/DDBJ databases">
        <title>Lysobacter weifangensis sp. nov., isolated from bensulfuron-methyl contaminated farmland soil.</title>
        <authorList>
            <person name="Zhao H."/>
        </authorList>
    </citation>
    <scope>NUCLEOTIDE SEQUENCE [LARGE SCALE GENOMIC DNA]</scope>
    <source>
        <strain evidence="2 3">CC-Bw-6</strain>
    </source>
</reference>
<dbReference type="Pfam" id="PF13649">
    <property type="entry name" value="Methyltransf_25"/>
    <property type="match status" value="1"/>
</dbReference>
<dbReference type="GO" id="GO:0008168">
    <property type="term" value="F:methyltransferase activity"/>
    <property type="evidence" value="ECO:0007669"/>
    <property type="project" value="UniProtKB-KW"/>
</dbReference>
<name>A0A516V5S8_9GAMM</name>
<organism evidence="2 3">
    <name type="scientific">Pseudoluteimonas lycopersici</name>
    <dbReference type="NCBI Taxonomy" id="1324796"/>
    <lineage>
        <taxon>Bacteria</taxon>
        <taxon>Pseudomonadati</taxon>
        <taxon>Pseudomonadota</taxon>
        <taxon>Gammaproteobacteria</taxon>
        <taxon>Lysobacterales</taxon>
        <taxon>Lysobacteraceae</taxon>
        <taxon>Pseudoluteimonas</taxon>
    </lineage>
</organism>
<gene>
    <name evidence="2" type="ORF">FNZ56_08155</name>
</gene>
<sequence>MARFVNKPSTIADAFTEPRWPPRRYHYYYVRGKLASDPLYPGVVAALRGCDAPLLDLGCGIGLLAHALRADGQALRYAGVDFDAGKIAVAKAAADRAKLAGVAFATCDLLRERPSHRGSVALLDVLQYLPGEAQERVLDDAIAMLEPGSRLVVRSGLHDDNARGRTTRMVDRLANAIGWMRSGPLCYPKQEWFERKLANAGLAADFRPLHGRTPFNNWLIVATR</sequence>
<evidence type="ECO:0000313" key="3">
    <source>
        <dbReference type="Proteomes" id="UP000315891"/>
    </source>
</evidence>
<feature type="domain" description="Methyltransferase" evidence="1">
    <location>
        <begin position="55"/>
        <end position="148"/>
    </location>
</feature>
<keyword evidence="2" id="KW-0808">Transferase</keyword>
<dbReference type="Proteomes" id="UP000315891">
    <property type="component" value="Chromosome"/>
</dbReference>
<dbReference type="GO" id="GO:0032259">
    <property type="term" value="P:methylation"/>
    <property type="evidence" value="ECO:0007669"/>
    <property type="project" value="UniProtKB-KW"/>
</dbReference>
<dbReference type="CDD" id="cd02440">
    <property type="entry name" value="AdoMet_MTases"/>
    <property type="match status" value="1"/>
</dbReference>
<dbReference type="SUPFAM" id="SSF53335">
    <property type="entry name" value="S-adenosyl-L-methionine-dependent methyltransferases"/>
    <property type="match status" value="1"/>
</dbReference>
<dbReference type="InterPro" id="IPR041698">
    <property type="entry name" value="Methyltransf_25"/>
</dbReference>
<dbReference type="Gene3D" id="3.40.50.150">
    <property type="entry name" value="Vaccinia Virus protein VP39"/>
    <property type="match status" value="1"/>
</dbReference>
<protein>
    <submittedName>
        <fullName evidence="2">Class I SAM-dependent methyltransferase</fullName>
    </submittedName>
</protein>
<dbReference type="OrthoDB" id="5565939at2"/>
<proteinExistence type="predicted"/>
<keyword evidence="2" id="KW-0489">Methyltransferase</keyword>
<accession>A0A516V5S8</accession>
<dbReference type="EMBL" id="CP041742">
    <property type="protein sequence ID" value="QDQ73851.1"/>
    <property type="molecule type" value="Genomic_DNA"/>
</dbReference>
<evidence type="ECO:0000313" key="2">
    <source>
        <dbReference type="EMBL" id="QDQ73851.1"/>
    </source>
</evidence>
<keyword evidence="3" id="KW-1185">Reference proteome</keyword>
<dbReference type="AlphaFoldDB" id="A0A516V5S8"/>
<evidence type="ECO:0000259" key="1">
    <source>
        <dbReference type="Pfam" id="PF13649"/>
    </source>
</evidence>
<dbReference type="InterPro" id="IPR029063">
    <property type="entry name" value="SAM-dependent_MTases_sf"/>
</dbReference>